<dbReference type="AlphaFoldDB" id="A0A0D0DL66"/>
<gene>
    <name evidence="2" type="ORF">PAXRUDRAFT_162383</name>
</gene>
<feature type="compositionally biased region" description="Basic and acidic residues" evidence="1">
    <location>
        <begin position="40"/>
        <end position="60"/>
    </location>
</feature>
<organism evidence="2 3">
    <name type="scientific">Paxillus rubicundulus Ve08.2h10</name>
    <dbReference type="NCBI Taxonomy" id="930991"/>
    <lineage>
        <taxon>Eukaryota</taxon>
        <taxon>Fungi</taxon>
        <taxon>Dikarya</taxon>
        <taxon>Basidiomycota</taxon>
        <taxon>Agaricomycotina</taxon>
        <taxon>Agaricomycetes</taxon>
        <taxon>Agaricomycetidae</taxon>
        <taxon>Boletales</taxon>
        <taxon>Paxilineae</taxon>
        <taxon>Paxillaceae</taxon>
        <taxon>Paxillus</taxon>
    </lineage>
</organism>
<sequence>DFQHGGHHVYFEDHHMIAIKQNISFKRWEGLVLGPGGSRIEGEKGKWSDSNQHADLKDHAITNVPKPPPDPSVTMEPPITPGNIEMMPLNSLDPLGSNFEQPPPMETLRHLTHQ</sequence>
<dbReference type="Proteomes" id="UP000054538">
    <property type="component" value="Unassembled WGS sequence"/>
</dbReference>
<name>A0A0D0DL66_9AGAM</name>
<feature type="non-terminal residue" evidence="2">
    <location>
        <position position="1"/>
    </location>
</feature>
<accession>A0A0D0DL66</accession>
<dbReference type="HOGENOM" id="CLU_170773_0_0_1"/>
<dbReference type="EMBL" id="KN826394">
    <property type="protein sequence ID" value="KIK79040.1"/>
    <property type="molecule type" value="Genomic_DNA"/>
</dbReference>
<protein>
    <submittedName>
        <fullName evidence="2">Uncharacterized protein</fullName>
    </submittedName>
</protein>
<evidence type="ECO:0000256" key="1">
    <source>
        <dbReference type="SAM" id="MobiDB-lite"/>
    </source>
</evidence>
<reference evidence="2 3" key="1">
    <citation type="submission" date="2014-04" db="EMBL/GenBank/DDBJ databases">
        <authorList>
            <consortium name="DOE Joint Genome Institute"/>
            <person name="Kuo A."/>
            <person name="Kohler A."/>
            <person name="Jargeat P."/>
            <person name="Nagy L.G."/>
            <person name="Floudas D."/>
            <person name="Copeland A."/>
            <person name="Barry K.W."/>
            <person name="Cichocki N."/>
            <person name="Veneault-Fourrey C."/>
            <person name="LaButti K."/>
            <person name="Lindquist E.A."/>
            <person name="Lipzen A."/>
            <person name="Lundell T."/>
            <person name="Morin E."/>
            <person name="Murat C."/>
            <person name="Sun H."/>
            <person name="Tunlid A."/>
            <person name="Henrissat B."/>
            <person name="Grigoriev I.V."/>
            <person name="Hibbett D.S."/>
            <person name="Martin F."/>
            <person name="Nordberg H.P."/>
            <person name="Cantor M.N."/>
            <person name="Hua S.X."/>
        </authorList>
    </citation>
    <scope>NUCLEOTIDE SEQUENCE [LARGE SCALE GENOMIC DNA]</scope>
    <source>
        <strain evidence="2 3">Ve08.2h10</strain>
    </source>
</reference>
<keyword evidence="3" id="KW-1185">Reference proteome</keyword>
<evidence type="ECO:0000313" key="2">
    <source>
        <dbReference type="EMBL" id="KIK79040.1"/>
    </source>
</evidence>
<evidence type="ECO:0000313" key="3">
    <source>
        <dbReference type="Proteomes" id="UP000054538"/>
    </source>
</evidence>
<dbReference type="OrthoDB" id="2802215at2759"/>
<dbReference type="InParanoid" id="A0A0D0DL66"/>
<proteinExistence type="predicted"/>
<reference evidence="3" key="2">
    <citation type="submission" date="2015-01" db="EMBL/GenBank/DDBJ databases">
        <title>Evolutionary Origins and Diversification of the Mycorrhizal Mutualists.</title>
        <authorList>
            <consortium name="DOE Joint Genome Institute"/>
            <consortium name="Mycorrhizal Genomics Consortium"/>
            <person name="Kohler A."/>
            <person name="Kuo A."/>
            <person name="Nagy L.G."/>
            <person name="Floudas D."/>
            <person name="Copeland A."/>
            <person name="Barry K.W."/>
            <person name="Cichocki N."/>
            <person name="Veneault-Fourrey C."/>
            <person name="LaButti K."/>
            <person name="Lindquist E.A."/>
            <person name="Lipzen A."/>
            <person name="Lundell T."/>
            <person name="Morin E."/>
            <person name="Murat C."/>
            <person name="Riley R."/>
            <person name="Ohm R."/>
            <person name="Sun H."/>
            <person name="Tunlid A."/>
            <person name="Henrissat B."/>
            <person name="Grigoriev I.V."/>
            <person name="Hibbett D.S."/>
            <person name="Martin F."/>
        </authorList>
    </citation>
    <scope>NUCLEOTIDE SEQUENCE [LARGE SCALE GENOMIC DNA]</scope>
    <source>
        <strain evidence="3">Ve08.2h10</strain>
    </source>
</reference>
<feature type="region of interest" description="Disordered" evidence="1">
    <location>
        <begin position="36"/>
        <end position="114"/>
    </location>
</feature>